<reference evidence="1 2" key="1">
    <citation type="submission" date="2018-09" db="EMBL/GenBank/DDBJ databases">
        <title>Whole genome based analysis of evolution and adaptive divergence in Indian and Brazilian strains of Azospirillum brasilense.</title>
        <authorList>
            <person name="Singh C."/>
            <person name="Tripathi A.K."/>
        </authorList>
    </citation>
    <scope>NUCLEOTIDE SEQUENCE [LARGE SCALE GENOMIC DNA]</scope>
    <source>
        <strain evidence="1 2">MTCC4035</strain>
        <plasmid evidence="1 2">p7</plasmid>
    </source>
</reference>
<gene>
    <name evidence="1" type="ORF">D3093_35175</name>
</gene>
<accession>A0A4D8Q0R0</accession>
<geneLocation type="plasmid" evidence="1 2">
    <name>p7</name>
</geneLocation>
<sequence>MTRELLERDRFDVIEKRIAPLRYSWETGIHHNSLPAIAFAQIVELIVRTRRFGKNEDDNVLVIGRFYVRIMIEHYLL</sequence>
<proteinExistence type="predicted"/>
<organism evidence="1 2">
    <name type="scientific">Azospirillum argentinense</name>
    <dbReference type="NCBI Taxonomy" id="2970906"/>
    <lineage>
        <taxon>Bacteria</taxon>
        <taxon>Pseudomonadati</taxon>
        <taxon>Pseudomonadota</taxon>
        <taxon>Alphaproteobacteria</taxon>
        <taxon>Rhodospirillales</taxon>
        <taxon>Azospirillaceae</taxon>
        <taxon>Azospirillum</taxon>
    </lineage>
</organism>
<dbReference type="KEGG" id="aare:D3093_35175"/>
<evidence type="ECO:0000313" key="1">
    <source>
        <dbReference type="EMBL" id="QCO00490.1"/>
    </source>
</evidence>
<keyword evidence="1" id="KW-0614">Plasmid</keyword>
<name>A0A4D8Q0R0_9PROT</name>
<protein>
    <submittedName>
        <fullName evidence="1">Uncharacterized protein</fullName>
    </submittedName>
</protein>
<dbReference type="Proteomes" id="UP000298595">
    <property type="component" value="Plasmid p7"/>
</dbReference>
<evidence type="ECO:0000313" key="2">
    <source>
        <dbReference type="Proteomes" id="UP000298595"/>
    </source>
</evidence>
<dbReference type="EMBL" id="CP032328">
    <property type="protein sequence ID" value="QCO00490.1"/>
    <property type="molecule type" value="Genomic_DNA"/>
</dbReference>
<dbReference type="AlphaFoldDB" id="A0A4D8Q0R0"/>